<dbReference type="InterPro" id="IPR005039">
    <property type="entry name" value="Ant_C"/>
</dbReference>
<evidence type="ECO:0000313" key="3">
    <source>
        <dbReference type="Proteomes" id="UP000032735"/>
    </source>
</evidence>
<dbReference type="GO" id="GO:0003677">
    <property type="term" value="F:DNA binding"/>
    <property type="evidence" value="ECO:0007669"/>
    <property type="project" value="InterPro"/>
</dbReference>
<name>A0A068QY72_9GAMM</name>
<dbReference type="KEGG" id="xpo:XPG1_0352"/>
<dbReference type="EMBL" id="FO704551">
    <property type="protein sequence ID" value="CDG20007.1"/>
    <property type="molecule type" value="Genomic_DNA"/>
</dbReference>
<dbReference type="HOGENOM" id="CLU_046670_7_1_6"/>
<dbReference type="Proteomes" id="UP000032735">
    <property type="component" value="Chromosome"/>
</dbReference>
<feature type="domain" description="Antirepressor protein C-terminal" evidence="1">
    <location>
        <begin position="137"/>
        <end position="241"/>
    </location>
</feature>
<reference evidence="2 3" key="1">
    <citation type="submission" date="2013-07" db="EMBL/GenBank/DDBJ databases">
        <authorList>
            <person name="Genoscope - CEA"/>
        </authorList>
    </citation>
    <scope>NUCLEOTIDE SEQUENCE [LARGE SCALE GENOMIC DNA]</scope>
    <source>
        <strain evidence="2 3">G6</strain>
    </source>
</reference>
<dbReference type="RefSeq" id="WP_045957528.1">
    <property type="nucleotide sequence ID" value="NZ_FO704551.1"/>
</dbReference>
<gene>
    <name evidence="2" type="ORF">XPG1_0352</name>
</gene>
<dbReference type="Pfam" id="PF03374">
    <property type="entry name" value="ANT"/>
    <property type="match status" value="1"/>
</dbReference>
<proteinExistence type="predicted"/>
<dbReference type="AlphaFoldDB" id="A0A068QY72"/>
<evidence type="ECO:0000313" key="2">
    <source>
        <dbReference type="EMBL" id="CDG20007.1"/>
    </source>
</evidence>
<dbReference type="OrthoDB" id="79831at2"/>
<evidence type="ECO:0000259" key="1">
    <source>
        <dbReference type="Pfam" id="PF03374"/>
    </source>
</evidence>
<sequence length="247" mass="28001">MKILAPATQAVTMSSREIAELTGKEHKNVCRDIRIMLAALYGGEEKDYLRNSNLSHLTNQRVECVQYDISNPNGWEYLLDRRHTEILVTGYDVKRRAAVIDRWFALESNPVQPMIPQTLPEALRLAADLAEQKAELEHKVEEMKPDVAALERIAKSDGSMCVTDAAKHLQVKPKVLFDTLSSHKWIYRRLGKKNWVGYQDKLQQGLLEHKIRSFTDSEGEEQTRAQVLVTAKGISKLAKMFSVEAAA</sequence>
<dbReference type="InterPro" id="IPR014054">
    <property type="entry name" value="Phage_regulatory_Rha"/>
</dbReference>
<organism evidence="2 3">
    <name type="scientific">Xenorhabdus poinarii G6</name>
    <dbReference type="NCBI Taxonomy" id="1354304"/>
    <lineage>
        <taxon>Bacteria</taxon>
        <taxon>Pseudomonadati</taxon>
        <taxon>Pseudomonadota</taxon>
        <taxon>Gammaproteobacteria</taxon>
        <taxon>Enterobacterales</taxon>
        <taxon>Morganellaceae</taxon>
        <taxon>Xenorhabdus</taxon>
    </lineage>
</organism>
<keyword evidence="3" id="KW-1185">Reference proteome</keyword>
<accession>A0A068QY72</accession>
<dbReference type="STRING" id="1354304.XPG1_0352"/>
<protein>
    <recommendedName>
        <fullName evidence="1">Antirepressor protein C-terminal domain-containing protein</fullName>
    </recommendedName>
</protein>
<dbReference type="Pfam" id="PF09669">
    <property type="entry name" value="Phage_pRha"/>
    <property type="match status" value="1"/>
</dbReference>